<dbReference type="HOGENOM" id="CLU_007279_3_1_1"/>
<organism evidence="1 2">
    <name type="scientific">Phanerochaete carnosa (strain HHB-10118-sp)</name>
    <name type="common">White-rot fungus</name>
    <name type="synonym">Peniophora carnosa</name>
    <dbReference type="NCBI Taxonomy" id="650164"/>
    <lineage>
        <taxon>Eukaryota</taxon>
        <taxon>Fungi</taxon>
        <taxon>Dikarya</taxon>
        <taxon>Basidiomycota</taxon>
        <taxon>Agaricomycotina</taxon>
        <taxon>Agaricomycetes</taxon>
        <taxon>Polyporales</taxon>
        <taxon>Phanerochaetaceae</taxon>
        <taxon>Phanerochaete</taxon>
    </lineage>
</organism>
<dbReference type="EMBL" id="JH930468">
    <property type="protein sequence ID" value="EKM61136.1"/>
    <property type="molecule type" value="Genomic_DNA"/>
</dbReference>
<reference evidence="1 2" key="1">
    <citation type="journal article" date="2012" name="BMC Genomics">
        <title>Comparative genomics of the white-rot fungi, Phanerochaete carnosa and P. chrysosporium, to elucidate the genetic basis of the distinct wood types they colonize.</title>
        <authorList>
            <person name="Suzuki H."/>
            <person name="MacDonald J."/>
            <person name="Syed K."/>
            <person name="Salamov A."/>
            <person name="Hori C."/>
            <person name="Aerts A."/>
            <person name="Henrissat B."/>
            <person name="Wiebenga A."/>
            <person name="vanKuyk P.A."/>
            <person name="Barry K."/>
            <person name="Lindquist E."/>
            <person name="LaButti K."/>
            <person name="Lapidus A."/>
            <person name="Lucas S."/>
            <person name="Coutinho P."/>
            <person name="Gong Y."/>
            <person name="Samejima M."/>
            <person name="Mahadevan R."/>
            <person name="Abou-Zaid M."/>
            <person name="de Vries R.P."/>
            <person name="Igarashi K."/>
            <person name="Yadav J.S."/>
            <person name="Grigoriev I.V."/>
            <person name="Master E.R."/>
        </authorList>
    </citation>
    <scope>NUCLEOTIDE SEQUENCE [LARGE SCALE GENOMIC DNA]</scope>
    <source>
        <strain evidence="1 2">HHB-10118-sp</strain>
    </source>
</reference>
<sequence length="454" mass="50613">MLRDHQSAWRDLNWTSEKIIPMMQGGLWELYGGVLAQSSMPRDVLHFTRLPSQIKGIEEKQWEVQLPVPIRDFAMDPSQDLLIAIGTPNDNGLYRVHVLELSSGQKHPNTTSSGVIDHSAGGMDFSFAIQIAGLFIGVMFISHGVHENQLLIWNWKTGITELSLHGREISSFGFLTDHHVLLAVVDNPLIDPDEEGFSKPPLVVVDFTARSKEPTSLKNLEYECAFDFPPMLPTASVIAAFVRSDPAPNWTPSPELKVPFYTARRDRLFVITIWVAEGADITALLLLVPTSTIVAKLNSLPSDERGRCFEWEDWGPAGAHLRQAPHEHSMVWVCFVFGSSFIAPFRPGDPEALLPPAGSKMVQILDFNQLTIKRLVAESVAVESEVSHVIARPSTLILNRIFSSRVVTSLPYRRLTKKVPRHLIRPFGSAMLSEDAIITVASSPAVRQYRVLSF</sequence>
<dbReference type="KEGG" id="pco:PHACADRAFT_247528"/>
<dbReference type="SUPFAM" id="SSF69322">
    <property type="entry name" value="Tricorn protease domain 2"/>
    <property type="match status" value="1"/>
</dbReference>
<evidence type="ECO:0000313" key="2">
    <source>
        <dbReference type="Proteomes" id="UP000008370"/>
    </source>
</evidence>
<dbReference type="InParanoid" id="K5VDS4"/>
<dbReference type="Proteomes" id="UP000008370">
    <property type="component" value="Unassembled WGS sequence"/>
</dbReference>
<protein>
    <submittedName>
        <fullName evidence="1">Uncharacterized protein</fullName>
    </submittedName>
</protein>
<dbReference type="AlphaFoldDB" id="K5VDS4"/>
<proteinExistence type="predicted"/>
<dbReference type="RefSeq" id="XP_007390569.1">
    <property type="nucleotide sequence ID" value="XM_007390507.1"/>
</dbReference>
<accession>K5VDS4</accession>
<keyword evidence="2" id="KW-1185">Reference proteome</keyword>
<dbReference type="OrthoDB" id="3256413at2759"/>
<name>K5VDS4_PHACS</name>
<dbReference type="GeneID" id="18914107"/>
<gene>
    <name evidence="1" type="ORF">PHACADRAFT_247528</name>
</gene>
<evidence type="ECO:0000313" key="1">
    <source>
        <dbReference type="EMBL" id="EKM61136.1"/>
    </source>
</evidence>